<organism evidence="2 3">
    <name type="scientific">Blepharisma stoltei</name>
    <dbReference type="NCBI Taxonomy" id="1481888"/>
    <lineage>
        <taxon>Eukaryota</taxon>
        <taxon>Sar</taxon>
        <taxon>Alveolata</taxon>
        <taxon>Ciliophora</taxon>
        <taxon>Postciliodesmatophora</taxon>
        <taxon>Heterotrichea</taxon>
        <taxon>Heterotrichida</taxon>
        <taxon>Blepharismidae</taxon>
        <taxon>Blepharisma</taxon>
    </lineage>
</organism>
<dbReference type="CDD" id="cd22284">
    <property type="entry name" value="HD_CCDC61_N"/>
    <property type="match status" value="1"/>
</dbReference>
<feature type="compositionally biased region" description="Polar residues" evidence="1">
    <location>
        <begin position="423"/>
        <end position="434"/>
    </location>
</feature>
<dbReference type="Proteomes" id="UP001162131">
    <property type="component" value="Unassembled WGS sequence"/>
</dbReference>
<evidence type="ECO:0000313" key="3">
    <source>
        <dbReference type="Proteomes" id="UP001162131"/>
    </source>
</evidence>
<comment type="caution">
    <text evidence="2">The sequence shown here is derived from an EMBL/GenBank/DDBJ whole genome shotgun (WGS) entry which is preliminary data.</text>
</comment>
<feature type="compositionally biased region" description="Low complexity" evidence="1">
    <location>
        <begin position="357"/>
        <end position="374"/>
    </location>
</feature>
<reference evidence="2" key="1">
    <citation type="submission" date="2021-09" db="EMBL/GenBank/DDBJ databases">
        <authorList>
            <consortium name="AG Swart"/>
            <person name="Singh M."/>
            <person name="Singh A."/>
            <person name="Seah K."/>
            <person name="Emmerich C."/>
        </authorList>
    </citation>
    <scope>NUCLEOTIDE SEQUENCE</scope>
    <source>
        <strain evidence="2">ATCC30299</strain>
    </source>
</reference>
<evidence type="ECO:0000313" key="2">
    <source>
        <dbReference type="EMBL" id="CAG9323610.1"/>
    </source>
</evidence>
<name>A0AAU9JHL7_9CILI</name>
<dbReference type="AlphaFoldDB" id="A0AAU9JHL7"/>
<feature type="compositionally biased region" description="Polar residues" evidence="1">
    <location>
        <begin position="327"/>
        <end position="353"/>
    </location>
</feature>
<sequence>MEKRGEFSARGNNFLFCLYIGDDTLKVEFEEKETAKKWLGDFTAQYIETMTQKTNNFKKFPTFVKMLISALEKNSESVMLDIYTVQELDILKNSRRPQGNQAPIDPKLSMKRYMILTYLVEFDKVHYPLPLLYQEAPDIDALQRTIIRLRNEIDQYKQNLPEGDLLKIIEENQEIKQKIKKIEHNQALAAVPRKGAVEIDTLIKESKALEEENDILKLEGSKEAKILRKKNEDLQVEFDRIKSEMEIIISQLEEENEEKLEIRNIKIKVENLEEELEKAKIQENQAKETLFQSQEELDKLKESDRKQKMRIKELENELQSVLRARSSRGSSPVPSKTYGVNNRLNRSPASRSPGSAGRFSPKSSQGSSRSNSRPGSDRVAQRNSPGYRNRSPGASPASSINRRINSPGNQQRTPPGRRDSPGNRKSSPALQYSPNAGARRNNRTTEEEKPIRKKSPKANGADVSDIDARLARLQELLKRQKA</sequence>
<dbReference type="InterPro" id="IPR049733">
    <property type="entry name" value="CCDC61_N"/>
</dbReference>
<gene>
    <name evidence="2" type="ORF">BSTOLATCC_MIC34259</name>
</gene>
<keyword evidence="3" id="KW-1185">Reference proteome</keyword>
<protein>
    <submittedName>
        <fullName evidence="2">Uncharacterized protein</fullName>
    </submittedName>
</protein>
<evidence type="ECO:0000256" key="1">
    <source>
        <dbReference type="SAM" id="MobiDB-lite"/>
    </source>
</evidence>
<proteinExistence type="predicted"/>
<feature type="region of interest" description="Disordered" evidence="1">
    <location>
        <begin position="321"/>
        <end position="465"/>
    </location>
</feature>
<accession>A0AAU9JHL7</accession>
<dbReference type="EMBL" id="CAJZBQ010000034">
    <property type="protein sequence ID" value="CAG9323610.1"/>
    <property type="molecule type" value="Genomic_DNA"/>
</dbReference>
<feature type="compositionally biased region" description="Polar residues" evidence="1">
    <location>
        <begin position="396"/>
        <end position="413"/>
    </location>
</feature>